<feature type="domain" description="Methyltransferase" evidence="2">
    <location>
        <begin position="36"/>
        <end position="127"/>
    </location>
</feature>
<dbReference type="SUPFAM" id="SSF53335">
    <property type="entry name" value="S-adenosyl-L-methionine-dependent methyltransferases"/>
    <property type="match status" value="1"/>
</dbReference>
<proteinExistence type="predicted"/>
<comment type="caution">
    <text evidence="3">The sequence shown here is derived from an EMBL/GenBank/DDBJ whole genome shotgun (WGS) entry which is preliminary data.</text>
</comment>
<dbReference type="GO" id="GO:0008168">
    <property type="term" value="F:methyltransferase activity"/>
    <property type="evidence" value="ECO:0007669"/>
    <property type="project" value="UniProtKB-KW"/>
</dbReference>
<dbReference type="AlphaFoldDB" id="U2QMD7"/>
<dbReference type="InterPro" id="IPR041698">
    <property type="entry name" value="Methyltransf_25"/>
</dbReference>
<dbReference type="PANTHER" id="PTHR43861">
    <property type="entry name" value="TRANS-ACONITATE 2-METHYLTRANSFERASE-RELATED"/>
    <property type="match status" value="1"/>
</dbReference>
<evidence type="ECO:0000256" key="1">
    <source>
        <dbReference type="ARBA" id="ARBA00022679"/>
    </source>
</evidence>
<evidence type="ECO:0000259" key="2">
    <source>
        <dbReference type="Pfam" id="PF13649"/>
    </source>
</evidence>
<organism evidence="3 4">
    <name type="scientific">Gemella bergeri ATCC 700627</name>
    <dbReference type="NCBI Taxonomy" id="1321820"/>
    <lineage>
        <taxon>Bacteria</taxon>
        <taxon>Bacillati</taxon>
        <taxon>Bacillota</taxon>
        <taxon>Bacilli</taxon>
        <taxon>Bacillales</taxon>
        <taxon>Gemellaceae</taxon>
        <taxon>Gemella</taxon>
    </lineage>
</organism>
<reference evidence="3 4" key="1">
    <citation type="submission" date="2013-08" db="EMBL/GenBank/DDBJ databases">
        <authorList>
            <person name="Weinstock G."/>
            <person name="Sodergren E."/>
            <person name="Wylie T."/>
            <person name="Fulton L."/>
            <person name="Fulton R."/>
            <person name="Fronick C."/>
            <person name="O'Laughlin M."/>
            <person name="Godfrey J."/>
            <person name="Miner T."/>
            <person name="Herter B."/>
            <person name="Appelbaum E."/>
            <person name="Cordes M."/>
            <person name="Lek S."/>
            <person name="Wollam A."/>
            <person name="Pepin K.H."/>
            <person name="Palsikar V.B."/>
            <person name="Mitreva M."/>
            <person name="Wilson R.K."/>
        </authorList>
    </citation>
    <scope>NUCLEOTIDE SEQUENCE [LARGE SCALE GENOMIC DNA]</scope>
    <source>
        <strain evidence="3 4">ATCC 700627</strain>
    </source>
</reference>
<evidence type="ECO:0000313" key="4">
    <source>
        <dbReference type="Proteomes" id="UP000016637"/>
    </source>
</evidence>
<evidence type="ECO:0000313" key="3">
    <source>
        <dbReference type="EMBL" id="ERK57681.1"/>
    </source>
</evidence>
<name>U2QMD7_9BACL</name>
<dbReference type="Pfam" id="PF13649">
    <property type="entry name" value="Methyltransf_25"/>
    <property type="match status" value="1"/>
</dbReference>
<dbReference type="InterPro" id="IPR029063">
    <property type="entry name" value="SAM-dependent_MTases_sf"/>
</dbReference>
<accession>U2QMD7</accession>
<dbReference type="eggNOG" id="COG4976">
    <property type="taxonomic scope" value="Bacteria"/>
</dbReference>
<dbReference type="CDD" id="cd02440">
    <property type="entry name" value="AdoMet_MTases"/>
    <property type="match status" value="1"/>
</dbReference>
<dbReference type="Gene3D" id="2.20.25.110">
    <property type="entry name" value="S-adenosyl-L-methionine-dependent methyltransferases"/>
    <property type="match status" value="1"/>
</dbReference>
<keyword evidence="3" id="KW-0489">Methyltransferase</keyword>
<keyword evidence="4" id="KW-1185">Reference proteome</keyword>
<keyword evidence="1 3" id="KW-0808">Transferase</keyword>
<dbReference type="EMBL" id="AWVP01000062">
    <property type="protein sequence ID" value="ERK57681.1"/>
    <property type="molecule type" value="Genomic_DNA"/>
</dbReference>
<dbReference type="GO" id="GO:0032259">
    <property type="term" value="P:methylation"/>
    <property type="evidence" value="ECO:0007669"/>
    <property type="project" value="UniProtKB-KW"/>
</dbReference>
<dbReference type="HOGENOM" id="CLU_069129_5_2_9"/>
<dbReference type="PATRIC" id="fig|1321820.3.peg.979"/>
<dbReference type="Gene3D" id="3.40.50.150">
    <property type="entry name" value="Vaccinia Virus protein VP39"/>
    <property type="match status" value="1"/>
</dbReference>
<gene>
    <name evidence="3" type="ORF">HMPREF1983_01006</name>
</gene>
<protein>
    <submittedName>
        <fullName evidence="3">Methyltransferase domain protein</fullName>
    </submittedName>
</protein>
<sequence length="239" mass="28379">MYKNLSVVYDKLMDVDYDTYKEIIREELGDKENLLILDLGCGSGALLTELKKYGDVFAIDNSEEMLALASQKESSVSYFMMNLLDVEKLNKSFNFIISAFDVFNYLEDFQQFKAGLKGVYNSLKKGGKFIFDIHTPNKINTMLENKVFAYDDDEISYIWFTYKTENNLEVENEITFFIKEKNNLYKKLEEYQRQRTYDICEVKKEIKNIGFKIKDYFCDFDRENKNYKNSERIIFILEK</sequence>
<dbReference type="Proteomes" id="UP000016637">
    <property type="component" value="Unassembled WGS sequence"/>
</dbReference>
<dbReference type="RefSeq" id="WP_021753662.1">
    <property type="nucleotide sequence ID" value="NZ_KI271875.1"/>
</dbReference>